<gene>
    <name evidence="3" type="ORF">C440_08252</name>
</gene>
<evidence type="ECO:0000259" key="2">
    <source>
        <dbReference type="PROSITE" id="PS50966"/>
    </source>
</evidence>
<reference evidence="3 4" key="1">
    <citation type="journal article" date="2014" name="PLoS Genet.">
        <title>Phylogenetically driven sequencing of extremely halophilic archaea reveals strategies for static and dynamic osmo-response.</title>
        <authorList>
            <person name="Becker E.A."/>
            <person name="Seitzer P.M."/>
            <person name="Tritt A."/>
            <person name="Larsen D."/>
            <person name="Krusor M."/>
            <person name="Yao A.I."/>
            <person name="Wu D."/>
            <person name="Madern D."/>
            <person name="Eisen J.A."/>
            <person name="Darling A.E."/>
            <person name="Facciotti M.T."/>
        </authorList>
    </citation>
    <scope>NUCLEOTIDE SEQUENCE [LARGE SCALE GENOMIC DNA]</scope>
    <source>
        <strain evidence="3 4">ATCC BAA-1512</strain>
    </source>
</reference>
<dbReference type="EMBL" id="AOLN01000011">
    <property type="protein sequence ID" value="ELZ95053.1"/>
    <property type="molecule type" value="Genomic_DNA"/>
</dbReference>
<dbReference type="PATRIC" id="fig|662479.7.peg.1665"/>
<keyword evidence="1" id="KW-0479">Metal-binding</keyword>
<dbReference type="InterPro" id="IPR007527">
    <property type="entry name" value="Znf_SWIM"/>
</dbReference>
<organism evidence="3 4">
    <name type="scientific">Haloferax mucosum ATCC BAA-1512</name>
    <dbReference type="NCBI Taxonomy" id="662479"/>
    <lineage>
        <taxon>Archaea</taxon>
        <taxon>Methanobacteriati</taxon>
        <taxon>Methanobacteriota</taxon>
        <taxon>Stenosarchaea group</taxon>
        <taxon>Halobacteria</taxon>
        <taxon>Halobacteriales</taxon>
        <taxon>Haloferacaceae</taxon>
        <taxon>Haloferax</taxon>
    </lineage>
</organism>
<feature type="domain" description="SWIM-type" evidence="2">
    <location>
        <begin position="89"/>
        <end position="134"/>
    </location>
</feature>
<dbReference type="AlphaFoldDB" id="M0IGU6"/>
<proteinExistence type="predicted"/>
<protein>
    <submittedName>
        <fullName evidence="3">Putative metal-binding protein</fullName>
    </submittedName>
</protein>
<dbReference type="GO" id="GO:0008270">
    <property type="term" value="F:zinc ion binding"/>
    <property type="evidence" value="ECO:0007669"/>
    <property type="project" value="UniProtKB-KW"/>
</dbReference>
<evidence type="ECO:0000313" key="4">
    <source>
        <dbReference type="Proteomes" id="UP000011550"/>
    </source>
</evidence>
<keyword evidence="1" id="KW-0863">Zinc-finger</keyword>
<dbReference type="Proteomes" id="UP000011550">
    <property type="component" value="Unassembled WGS sequence"/>
</dbReference>
<dbReference type="STRING" id="662479.C440_08252"/>
<evidence type="ECO:0000256" key="1">
    <source>
        <dbReference type="PROSITE-ProRule" id="PRU00325"/>
    </source>
</evidence>
<sequence>MRRGIAGRAAGHGIATRPPKPTGWGIECVFTGTDEGEGVDTVDDWRAALSETGALSPPIVQAIADAHGDRGIQAIEAVSERRVKRYRDFDVVVGYDDEYVVEGRGCTCKDTIYNLDPDEGERCWHVLAVDVAEALGELDHHDMWYSEVREFL</sequence>
<keyword evidence="4" id="KW-1185">Reference proteome</keyword>
<dbReference type="PROSITE" id="PS50966">
    <property type="entry name" value="ZF_SWIM"/>
    <property type="match status" value="1"/>
</dbReference>
<accession>M0IGU6</accession>
<keyword evidence="1" id="KW-0862">Zinc</keyword>
<comment type="caution">
    <text evidence="3">The sequence shown here is derived from an EMBL/GenBank/DDBJ whole genome shotgun (WGS) entry which is preliminary data.</text>
</comment>
<name>M0IGU6_9EURY</name>
<evidence type="ECO:0000313" key="3">
    <source>
        <dbReference type="EMBL" id="ELZ95053.1"/>
    </source>
</evidence>